<keyword evidence="1" id="KW-0732">Signal</keyword>
<dbReference type="eggNOG" id="ENOG502S85Z">
    <property type="taxonomic scope" value="Eukaryota"/>
</dbReference>
<reference evidence="2 3" key="1">
    <citation type="submission" date="2015-12" db="EMBL/GenBank/DDBJ databases">
        <title>Draft genome sequence of Moniliophthora roreri, the causal agent of frosty pod rot of cacao.</title>
        <authorList>
            <person name="Aime M.C."/>
            <person name="Diaz-Valderrama J.R."/>
            <person name="Kijpornyongpan T."/>
            <person name="Phillips-Mora W."/>
        </authorList>
    </citation>
    <scope>NUCLEOTIDE SEQUENCE [LARGE SCALE GENOMIC DNA]</scope>
    <source>
        <strain evidence="2 3">MCA 2952</strain>
    </source>
</reference>
<dbReference type="Proteomes" id="UP000054988">
    <property type="component" value="Unassembled WGS sequence"/>
</dbReference>
<evidence type="ECO:0000313" key="2">
    <source>
        <dbReference type="EMBL" id="KTB41654.1"/>
    </source>
</evidence>
<evidence type="ECO:0008006" key="4">
    <source>
        <dbReference type="Google" id="ProtNLM"/>
    </source>
</evidence>
<accession>A0A0W0FZ97</accession>
<organism evidence="2 3">
    <name type="scientific">Moniliophthora roreri</name>
    <name type="common">Frosty pod rot fungus</name>
    <name type="synonym">Monilia roreri</name>
    <dbReference type="NCBI Taxonomy" id="221103"/>
    <lineage>
        <taxon>Eukaryota</taxon>
        <taxon>Fungi</taxon>
        <taxon>Dikarya</taxon>
        <taxon>Basidiomycota</taxon>
        <taxon>Agaricomycotina</taxon>
        <taxon>Agaricomycetes</taxon>
        <taxon>Agaricomycetidae</taxon>
        <taxon>Agaricales</taxon>
        <taxon>Marasmiineae</taxon>
        <taxon>Marasmiaceae</taxon>
        <taxon>Moniliophthora</taxon>
    </lineage>
</organism>
<evidence type="ECO:0000256" key="1">
    <source>
        <dbReference type="SAM" id="SignalP"/>
    </source>
</evidence>
<gene>
    <name evidence="2" type="ORF">WG66_5803</name>
</gene>
<dbReference type="PANTHER" id="PTHR35567:SF1">
    <property type="entry name" value="CONSERVED FUNGAL PROTEIN (AFU_ORTHOLOGUE AFUA_1G14230)"/>
    <property type="match status" value="1"/>
</dbReference>
<evidence type="ECO:0000313" key="3">
    <source>
        <dbReference type="Proteomes" id="UP000054988"/>
    </source>
</evidence>
<dbReference type="Pfam" id="PF11937">
    <property type="entry name" value="DUF3455"/>
    <property type="match status" value="1"/>
</dbReference>
<dbReference type="EMBL" id="LATX01001438">
    <property type="protein sequence ID" value="KTB41654.1"/>
    <property type="molecule type" value="Genomic_DNA"/>
</dbReference>
<feature type="signal peptide" evidence="1">
    <location>
        <begin position="1"/>
        <end position="17"/>
    </location>
</feature>
<sequence length="223" mass="24136">MFCKILVPFSVALSALAVPYDYSFCDVSYAHVIGGTLPPQRYPTSYITLGVGTQNYTCSSSGNYTSNGAVAEIIDISCIGLEFADIATVSYEYWMKVPSYMSAAKALGQIHPVLKCLTLGEHYFVTNPVTGSGTSPRWDLTSRLGDHDAFMVAMRANGTAAPTGEQDIDWLYLTDIAGSLANEVYRTDTRGGQPPANCTPGSEPITVKYTSLYWFTGGQYGDH</sequence>
<feature type="chain" id="PRO_5006902242" description="Malate dehydrogenase" evidence="1">
    <location>
        <begin position="18"/>
        <end position="223"/>
    </location>
</feature>
<dbReference type="InterPro" id="IPR021851">
    <property type="entry name" value="DUF3455"/>
</dbReference>
<name>A0A0W0FZ97_MONRR</name>
<protein>
    <recommendedName>
        <fullName evidence="4">Malate dehydrogenase</fullName>
    </recommendedName>
</protein>
<dbReference type="AlphaFoldDB" id="A0A0W0FZ97"/>
<comment type="caution">
    <text evidence="2">The sequence shown here is derived from an EMBL/GenBank/DDBJ whole genome shotgun (WGS) entry which is preliminary data.</text>
</comment>
<proteinExistence type="predicted"/>
<dbReference type="PANTHER" id="PTHR35567">
    <property type="entry name" value="MALATE DEHYDROGENASE (AFU_ORTHOLOGUE AFUA_2G13800)"/>
    <property type="match status" value="1"/>
</dbReference>